<protein>
    <submittedName>
        <fullName evidence="1">Uncharacterized protein</fullName>
    </submittedName>
</protein>
<sequence>MWCNRVTLWDLQIIRRIIFYHFPFSCSTIRIFCILVRSRLLAGSFLNENSLDPSITLFKEKYTKKLQKRVYQLNRRALKNLLV</sequence>
<dbReference type="EMBL" id="BLAL01000281">
    <property type="protein sequence ID" value="GES99470.1"/>
    <property type="molecule type" value="Genomic_DNA"/>
</dbReference>
<comment type="caution">
    <text evidence="1">The sequence shown here is derived from an EMBL/GenBank/DDBJ whole genome shotgun (WGS) entry which is preliminary data.</text>
</comment>
<organism evidence="1 2">
    <name type="scientific">Rhizophagus clarus</name>
    <dbReference type="NCBI Taxonomy" id="94130"/>
    <lineage>
        <taxon>Eukaryota</taxon>
        <taxon>Fungi</taxon>
        <taxon>Fungi incertae sedis</taxon>
        <taxon>Mucoromycota</taxon>
        <taxon>Glomeromycotina</taxon>
        <taxon>Glomeromycetes</taxon>
        <taxon>Glomerales</taxon>
        <taxon>Glomeraceae</taxon>
        <taxon>Rhizophagus</taxon>
    </lineage>
</organism>
<proteinExistence type="predicted"/>
<dbReference type="AlphaFoldDB" id="A0A8H3R0N6"/>
<dbReference type="Proteomes" id="UP000615446">
    <property type="component" value="Unassembled WGS sequence"/>
</dbReference>
<evidence type="ECO:0000313" key="1">
    <source>
        <dbReference type="EMBL" id="GES99470.1"/>
    </source>
</evidence>
<evidence type="ECO:0000313" key="2">
    <source>
        <dbReference type="Proteomes" id="UP000615446"/>
    </source>
</evidence>
<gene>
    <name evidence="1" type="ORF">RCL2_002597300</name>
</gene>
<reference evidence="1" key="1">
    <citation type="submission" date="2019-10" db="EMBL/GenBank/DDBJ databases">
        <title>Conservation and host-specific expression of non-tandemly repeated heterogenous ribosome RNA gene in arbuscular mycorrhizal fungi.</title>
        <authorList>
            <person name="Maeda T."/>
            <person name="Kobayashi Y."/>
            <person name="Nakagawa T."/>
            <person name="Ezawa T."/>
            <person name="Yamaguchi K."/>
            <person name="Bino T."/>
            <person name="Nishimoto Y."/>
            <person name="Shigenobu S."/>
            <person name="Kawaguchi M."/>
        </authorList>
    </citation>
    <scope>NUCLEOTIDE SEQUENCE</scope>
    <source>
        <strain evidence="1">HR1</strain>
    </source>
</reference>
<accession>A0A8H3R0N6</accession>
<name>A0A8H3R0N6_9GLOM</name>